<accession>A0AAD7K8P5</accession>
<proteinExistence type="predicted"/>
<keyword evidence="3" id="KW-1185">Reference proteome</keyword>
<comment type="caution">
    <text evidence="2">The sequence shown here is derived from an EMBL/GenBank/DDBJ whole genome shotgun (WGS) entry which is preliminary data.</text>
</comment>
<gene>
    <name evidence="2" type="ORF">DFH07DRAFT_765196</name>
</gene>
<reference evidence="2" key="1">
    <citation type="submission" date="2023-03" db="EMBL/GenBank/DDBJ databases">
        <title>Massive genome expansion in bonnet fungi (Mycena s.s.) driven by repeated elements and novel gene families across ecological guilds.</title>
        <authorList>
            <consortium name="Lawrence Berkeley National Laboratory"/>
            <person name="Harder C.B."/>
            <person name="Miyauchi S."/>
            <person name="Viragh M."/>
            <person name="Kuo A."/>
            <person name="Thoen E."/>
            <person name="Andreopoulos B."/>
            <person name="Lu D."/>
            <person name="Skrede I."/>
            <person name="Drula E."/>
            <person name="Henrissat B."/>
            <person name="Morin E."/>
            <person name="Kohler A."/>
            <person name="Barry K."/>
            <person name="LaButti K."/>
            <person name="Morin E."/>
            <person name="Salamov A."/>
            <person name="Lipzen A."/>
            <person name="Mereny Z."/>
            <person name="Hegedus B."/>
            <person name="Baldrian P."/>
            <person name="Stursova M."/>
            <person name="Weitz H."/>
            <person name="Taylor A."/>
            <person name="Grigoriev I.V."/>
            <person name="Nagy L.G."/>
            <person name="Martin F."/>
            <person name="Kauserud H."/>
        </authorList>
    </citation>
    <scope>NUCLEOTIDE SEQUENCE</scope>
    <source>
        <strain evidence="2">CBHHK188m</strain>
    </source>
</reference>
<dbReference type="Proteomes" id="UP001215280">
    <property type="component" value="Unassembled WGS sequence"/>
</dbReference>
<dbReference type="EMBL" id="JARJLG010000005">
    <property type="protein sequence ID" value="KAJ7780678.1"/>
    <property type="molecule type" value="Genomic_DNA"/>
</dbReference>
<protein>
    <submittedName>
        <fullName evidence="2">Uncharacterized protein</fullName>
    </submittedName>
</protein>
<organism evidence="2 3">
    <name type="scientific">Mycena maculata</name>
    <dbReference type="NCBI Taxonomy" id="230809"/>
    <lineage>
        <taxon>Eukaryota</taxon>
        <taxon>Fungi</taxon>
        <taxon>Dikarya</taxon>
        <taxon>Basidiomycota</taxon>
        <taxon>Agaricomycotina</taxon>
        <taxon>Agaricomycetes</taxon>
        <taxon>Agaricomycetidae</taxon>
        <taxon>Agaricales</taxon>
        <taxon>Marasmiineae</taxon>
        <taxon>Mycenaceae</taxon>
        <taxon>Mycena</taxon>
    </lineage>
</organism>
<evidence type="ECO:0000313" key="2">
    <source>
        <dbReference type="EMBL" id="KAJ7780678.1"/>
    </source>
</evidence>
<feature type="region of interest" description="Disordered" evidence="1">
    <location>
        <begin position="154"/>
        <end position="186"/>
    </location>
</feature>
<evidence type="ECO:0000313" key="3">
    <source>
        <dbReference type="Proteomes" id="UP001215280"/>
    </source>
</evidence>
<feature type="compositionally biased region" description="Basic and acidic residues" evidence="1">
    <location>
        <begin position="160"/>
        <end position="186"/>
    </location>
</feature>
<evidence type="ECO:0000256" key="1">
    <source>
        <dbReference type="SAM" id="MobiDB-lite"/>
    </source>
</evidence>
<name>A0AAD7K8P5_9AGAR</name>
<sequence length="203" mass="23005">MAKNEPLQKWEILEIFWRHTTKKTPAHVLDVVDKRWFECSLALFEISTQNFPHLSLASGPVDNEFRSQLHGTVYFMHPVWHLKSIHRRPVPCRSAPPTASSSEHLGPYGHGLAGSNRPPIVFTHPSEYQVPLTKKPAGAADKALRESDAKLLAQLAQSKSHQESRENAARERAAKRKAAVDENEKTEVKRWECLARIRAIDHA</sequence>
<dbReference type="AlphaFoldDB" id="A0AAD7K8P5"/>